<evidence type="ECO:0000256" key="3">
    <source>
        <dbReference type="ARBA" id="ARBA00022723"/>
    </source>
</evidence>
<keyword evidence="6" id="KW-0862">Zinc</keyword>
<comment type="subcellular location">
    <subcellularLocation>
        <location evidence="1">Cytoplasm</location>
    </subcellularLocation>
</comment>
<dbReference type="Pfam" id="PF13086">
    <property type="entry name" value="AAA_11"/>
    <property type="match status" value="1"/>
</dbReference>
<dbReference type="InterPro" id="IPR000967">
    <property type="entry name" value="Znf_NFX1"/>
</dbReference>
<feature type="compositionally biased region" description="Basic residues" evidence="8">
    <location>
        <begin position="14"/>
        <end position="35"/>
    </location>
</feature>
<dbReference type="Proteomes" id="UP001057375">
    <property type="component" value="Unassembled WGS sequence"/>
</dbReference>
<feature type="region of interest" description="Disordered" evidence="8">
    <location>
        <begin position="339"/>
        <end position="365"/>
    </location>
</feature>
<feature type="compositionally biased region" description="Basic and acidic residues" evidence="8">
    <location>
        <begin position="342"/>
        <end position="351"/>
    </location>
</feature>
<feature type="compositionally biased region" description="Basic and acidic residues" evidence="8">
    <location>
        <begin position="1198"/>
        <end position="1214"/>
    </location>
</feature>
<evidence type="ECO:0000313" key="11">
    <source>
        <dbReference type="Proteomes" id="UP001057375"/>
    </source>
</evidence>
<evidence type="ECO:0000256" key="7">
    <source>
        <dbReference type="ARBA" id="ARBA00022859"/>
    </source>
</evidence>
<dbReference type="Pfam" id="PF13087">
    <property type="entry name" value="AAA_12"/>
    <property type="match status" value="1"/>
</dbReference>
<keyword evidence="5" id="KW-0863">Zinc-finger</keyword>
<dbReference type="SMART" id="SM00438">
    <property type="entry name" value="ZnF_NFX"/>
    <property type="match status" value="3"/>
</dbReference>
<organism evidence="10 11">
    <name type="scientific">Aduncisulcus paluster</name>
    <dbReference type="NCBI Taxonomy" id="2918883"/>
    <lineage>
        <taxon>Eukaryota</taxon>
        <taxon>Metamonada</taxon>
        <taxon>Carpediemonas-like organisms</taxon>
        <taxon>Aduncisulcus</taxon>
    </lineage>
</organism>
<comment type="caution">
    <text evidence="10">The sequence shown here is derived from an EMBL/GenBank/DDBJ whole genome shotgun (WGS) entry which is preliminary data.</text>
</comment>
<feature type="compositionally biased region" description="Acidic residues" evidence="8">
    <location>
        <begin position="1215"/>
        <end position="1227"/>
    </location>
</feature>
<evidence type="ECO:0000256" key="6">
    <source>
        <dbReference type="ARBA" id="ARBA00022833"/>
    </source>
</evidence>
<reference evidence="10" key="1">
    <citation type="submission" date="2022-03" db="EMBL/GenBank/DDBJ databases">
        <title>Draft genome sequence of Aduncisulcus paluster, a free-living microaerophilic Fornicata.</title>
        <authorList>
            <person name="Yuyama I."/>
            <person name="Kume K."/>
            <person name="Tamura T."/>
            <person name="Inagaki Y."/>
            <person name="Hashimoto T."/>
        </authorList>
    </citation>
    <scope>NUCLEOTIDE SEQUENCE</scope>
    <source>
        <strain evidence="10">NY0171</strain>
    </source>
</reference>
<keyword evidence="4" id="KW-0677">Repeat</keyword>
<dbReference type="Gene3D" id="3.40.50.300">
    <property type="entry name" value="P-loop containing nucleotide triphosphate hydrolases"/>
    <property type="match status" value="3"/>
</dbReference>
<dbReference type="PANTHER" id="PTHR10887:SF341">
    <property type="entry name" value="NFX1-TYPE ZINC FINGER-CONTAINING PROTEIN 1"/>
    <property type="match status" value="1"/>
</dbReference>
<keyword evidence="2" id="KW-0963">Cytoplasm</keyword>
<dbReference type="PANTHER" id="PTHR10887">
    <property type="entry name" value="DNA2/NAM7 HELICASE FAMILY"/>
    <property type="match status" value="1"/>
</dbReference>
<dbReference type="InterPro" id="IPR041677">
    <property type="entry name" value="DNA2/NAM7_AAA_11"/>
</dbReference>
<dbReference type="SUPFAM" id="SSF52540">
    <property type="entry name" value="P-loop containing nucleoside triphosphate hydrolases"/>
    <property type="match status" value="1"/>
</dbReference>
<dbReference type="InterPro" id="IPR041679">
    <property type="entry name" value="DNA2/NAM7-like_C"/>
</dbReference>
<accession>A0ABQ5JXX1</accession>
<evidence type="ECO:0000256" key="8">
    <source>
        <dbReference type="SAM" id="MobiDB-lite"/>
    </source>
</evidence>
<dbReference type="InterPro" id="IPR027417">
    <property type="entry name" value="P-loop_NTPase"/>
</dbReference>
<dbReference type="InterPro" id="IPR047187">
    <property type="entry name" value="SF1_C_Upf1"/>
</dbReference>
<evidence type="ECO:0000256" key="4">
    <source>
        <dbReference type="ARBA" id="ARBA00022737"/>
    </source>
</evidence>
<feature type="domain" description="RZ-type" evidence="9">
    <location>
        <begin position="2268"/>
        <end position="2345"/>
    </location>
</feature>
<feature type="region of interest" description="Disordered" evidence="8">
    <location>
        <begin position="764"/>
        <end position="798"/>
    </location>
</feature>
<dbReference type="InterPro" id="IPR046439">
    <property type="entry name" value="ZF_RZ_dom"/>
</dbReference>
<keyword evidence="3" id="KW-0479">Metal-binding</keyword>
<dbReference type="CDD" id="cd06008">
    <property type="entry name" value="NF-X1-zinc-finger"/>
    <property type="match status" value="1"/>
</dbReference>
<sequence length="2355" mass="270389">MSEYAFLMDSIHSGKGKRGKARGRGRGRGRGKAYGKGKDHGKGKSKSIKDSPFSPPRKPCNSSVILEDLSRNLRLLGQMRHRTAAKSSSTQITKEFCESMKDHNGLLGVIETGSLSHPKNRTDRIFSNLVRIFSDICPFSRDIVDDLDRNGRKKLTDFVSSDIFYKFLKAEILFKMIGPMPQYDALDEVVRFMNALLALLLIIPEVVTVRLYRRQIDAIKPEGIERHLVHGEHNPKYITGATTYDRIWKNLDAEFNEACERRGFGREEKEEEGEINHSILNLPIYPTDYEIAKALRGDDSPHELADIIQELRVEDENERQEERDRRLGAQALQQIPMLRGAVRPDLHGMRDPDEEPEEEDDDRLQLDHFLPDDILQQERMAPKRKKSNWCIRSRSSFSLQEKAIFNRLRPLPIRTSVGNPGFTSEKQLLHTLFTLCRKDFLIPLEEGLRASLHNELDERDLMVFNHAMAKEGGEGGGSIRFKLPIWPKMLEKRIFFNRRTHQSLTSNAVLENLARTDFLAHQQLVFLTPTANKMSQLFAGIVYCPFRHQFKTKYNKYGEDLKTREELLLYREIDIIILNPDKFDFTNEYDIFQTNSLWVATKPVLEALQSLERDHISFSDIILRHGLNSGGLQAPQFLSAPRNLQIIQRFPGHEHICVAREKPVDSSVEPGADFGASKMINISHFYELSVIPSNHRFPLTIPVDTVHVEQKAHITRDDADVIGRDELMALDDAKWEQSVAEFKGITEEQSAVKFSFVHEDNMEGKTGMKQHRGDGANNNQREQHRHQEEEEEEDSDHVDHQGIMLAASAPAIFYDPSQGLDPPHSIRFNGRKYTLQPDATQIRAIVTAVTQPFSVIEGGPGTGKSFCGRHIIRTLYKNRLTNGPILLVCLTNQALDGVLEGVIEDIPNLIRFGGRPRTINEKILARNIHEKEIRQEIKNRSKVSREVNASLTAKFGKSERDLISMKNDAEANVENMTKSCFQSVEAIKILESPLFASDEILNRNYKRVDVSKALKDFFFRIIKTFPTPFVYSISFALIQVPFYFTVKISAPDAPSLRYSSQSINLSEIISCASDLKKLISDLKKRSGDQTTRGRYQDFYLRFAESSLRTLLLPNAALQIWLTIRNVKAYVLELCTIICGLVEDLLKFRYVRKNKFGFFNIDTKIFRRLLSKPFSNVSNILKIFGIIGKQSFIDDAMEQKSSESRPHIRIYHKEGDEEEEEEEEEEDEFGKFDEGEKEPEAYDSIVLDRDQIDSIVARSDESIDEENSFEQYIADAEYKENDMEEEDRYYELEMRELREENRARLLQKDLERYHSEFEDFVGLCASHGASLWEINLFSRLRFFYTRLQHINERVRKELPNALKECRKYHDDLKLYRSIRDAYGLKQTPLLAMTSNVAARELNLLRELRPTTLICEESGEMNMAQNVALLLPSLQHVVMLGDHNQLRPEVEHELSSNYFKKGKRFGTDELYNFDVSLFEYISQHCTHFGKTCLLKVQRRMAPPIAQMLRATNLAPYLIDSEFSKGIGLIPTFMGSRIIFCEHNEKQDSSRSSRSHSNMYECSLICSLVLMLLFQGVPPNEIAILAMYKGQCMRMREELRKSAESVKEKFHGKYGKDCKGVMTKILSPSVLKQIRVVTNDSFQGEEADVVFVSLTRTDRCGFVSRENRILVALSRAKKFMMIVGHRDIFGSKSKNAIWRNVYNHVLTNGGVRNAAVPLRVGCMKHDTDVVVQKGSDLLDRFDRILSPCEHKCDKRMHCGHTCVLPCHNFPHNLVTCLKECGHECEICKNICRAQCYKCFPADRTFRKCVPCKHPVGYTGSCGHSWILECDEVRDLFTEHGDKITLDYDIDTLNRKAIVDQVYNLDKNNHHTFSSTTVPCLHCHITEFDDKFYAQNPKVIAHQLCRRSYELHPSLLGRMERFPQPRCPCMCGLIKPCGHACAKSCGHEKPCTSYNCMTKLSVDCGVCHHPIDYYCHQKTPGPCQRICGKECSRCGLPCQRKCHSGPCKCTHPCNHELTCGHKCSIPCYKHSEAEAKSIPLKCKCKDRCEFRCEHSSCSKSCIEPCIPCRERCVNGCEHRRCLKQCHEKCSVSFCDEYCDKQLRCGCDCRGMCGEPCPPCPIHEPEAYKKAISVIELDPIIDILREYPSRRVYYFKECEKVEVIGREHGKERDGMYDDDYDSAEDSEEYGSIERIEKYGHIMLVDEADQFMMHKYVQAQAEDAEIRPMTCPCGCGTPLCLSWRYERYWRPMWNLWQKVKRKMFQNPLSKDRPLSKEEKELIDKGMKEQQHSYSLEGHWFKHKCGLLYYIGDCGGATVTSKCPECGGVLGGSNHRVTDESTFDTSIDGAKHPSWSNATPFM</sequence>
<protein>
    <submittedName>
        <fullName evidence="10">DNA2/NAM7-like helicase like protein</fullName>
    </submittedName>
</protein>
<evidence type="ECO:0000256" key="1">
    <source>
        <dbReference type="ARBA" id="ARBA00004496"/>
    </source>
</evidence>
<keyword evidence="11" id="KW-1185">Reference proteome</keyword>
<keyword evidence="7" id="KW-0391">Immunity</keyword>
<proteinExistence type="predicted"/>
<feature type="region of interest" description="Disordered" evidence="8">
    <location>
        <begin position="1"/>
        <end position="62"/>
    </location>
</feature>
<evidence type="ECO:0000313" key="10">
    <source>
        <dbReference type="EMBL" id="GKT21792.1"/>
    </source>
</evidence>
<feature type="compositionally biased region" description="Acidic residues" evidence="8">
    <location>
        <begin position="352"/>
        <end position="362"/>
    </location>
</feature>
<evidence type="ECO:0000256" key="2">
    <source>
        <dbReference type="ARBA" id="ARBA00022490"/>
    </source>
</evidence>
<dbReference type="EMBL" id="BQXS01012345">
    <property type="protein sequence ID" value="GKT21792.1"/>
    <property type="molecule type" value="Genomic_DNA"/>
</dbReference>
<dbReference type="InterPro" id="IPR045055">
    <property type="entry name" value="DNA2/NAM7-like"/>
</dbReference>
<name>A0ABQ5JXX1_9EUKA</name>
<evidence type="ECO:0000259" key="9">
    <source>
        <dbReference type="PROSITE" id="PS51981"/>
    </source>
</evidence>
<feature type="region of interest" description="Disordered" evidence="8">
    <location>
        <begin position="1198"/>
        <end position="1235"/>
    </location>
</feature>
<dbReference type="PROSITE" id="PS51981">
    <property type="entry name" value="ZF_RZ"/>
    <property type="match status" value="1"/>
</dbReference>
<gene>
    <name evidence="10" type="ORF">ADUPG1_011983</name>
</gene>
<dbReference type="CDD" id="cd18808">
    <property type="entry name" value="SF1_C_Upf1"/>
    <property type="match status" value="1"/>
</dbReference>
<evidence type="ECO:0000256" key="5">
    <source>
        <dbReference type="ARBA" id="ARBA00022771"/>
    </source>
</evidence>